<evidence type="ECO:0000256" key="1">
    <source>
        <dbReference type="SAM" id="MobiDB-lite"/>
    </source>
</evidence>
<gene>
    <name evidence="2" type="ORF">R3P38DRAFT_3244176</name>
</gene>
<proteinExistence type="predicted"/>
<keyword evidence="3" id="KW-1185">Reference proteome</keyword>
<accession>A0AAV9Z256</accession>
<name>A0AAV9Z256_9AGAR</name>
<reference evidence="2 3" key="1">
    <citation type="journal article" date="2024" name="J Genomics">
        <title>Draft genome sequencing and assembly of Favolaschia claudopus CIRM-BRFM 2984 isolated from oak limbs.</title>
        <authorList>
            <person name="Navarro D."/>
            <person name="Drula E."/>
            <person name="Chaduli D."/>
            <person name="Cazenave R."/>
            <person name="Ahrendt S."/>
            <person name="Wang J."/>
            <person name="Lipzen A."/>
            <person name="Daum C."/>
            <person name="Barry K."/>
            <person name="Grigoriev I.V."/>
            <person name="Favel A."/>
            <person name="Rosso M.N."/>
            <person name="Martin F."/>
        </authorList>
    </citation>
    <scope>NUCLEOTIDE SEQUENCE [LARGE SCALE GENOMIC DNA]</scope>
    <source>
        <strain evidence="2 3">CIRM-BRFM 2984</strain>
    </source>
</reference>
<protein>
    <submittedName>
        <fullName evidence="2">Uncharacterized protein</fullName>
    </submittedName>
</protein>
<dbReference type="EMBL" id="JAWWNJ010000236">
    <property type="protein sequence ID" value="KAK6968993.1"/>
    <property type="molecule type" value="Genomic_DNA"/>
</dbReference>
<comment type="caution">
    <text evidence="2">The sequence shown here is derived from an EMBL/GenBank/DDBJ whole genome shotgun (WGS) entry which is preliminary data.</text>
</comment>
<evidence type="ECO:0000313" key="2">
    <source>
        <dbReference type="EMBL" id="KAK6968993.1"/>
    </source>
</evidence>
<feature type="region of interest" description="Disordered" evidence="1">
    <location>
        <begin position="191"/>
        <end position="215"/>
    </location>
</feature>
<sequence length="215" mass="24288">MTSTTAHQVLQGLLAHESLKDNLQFIHVRRFFEITSRVWPEITPAGQARPLILSESIVNFLASMLSLDNEIIQLMWHAFGDLAEQMKDSSETQSTLDDTFRVHAHENEIEPLLPPLSTCLFCETTQPRLMREEYCTNPSTVAGCTEKAQPGFRTCTIESHRKFQLDAEEKNAAMFQLRSRLKNTSISHVPLAGSSDELGPDSSYNTDFELRSTTK</sequence>
<dbReference type="Proteomes" id="UP001362999">
    <property type="component" value="Unassembled WGS sequence"/>
</dbReference>
<dbReference type="AlphaFoldDB" id="A0AAV9Z256"/>
<organism evidence="2 3">
    <name type="scientific">Favolaschia claudopus</name>
    <dbReference type="NCBI Taxonomy" id="2862362"/>
    <lineage>
        <taxon>Eukaryota</taxon>
        <taxon>Fungi</taxon>
        <taxon>Dikarya</taxon>
        <taxon>Basidiomycota</taxon>
        <taxon>Agaricomycotina</taxon>
        <taxon>Agaricomycetes</taxon>
        <taxon>Agaricomycetidae</taxon>
        <taxon>Agaricales</taxon>
        <taxon>Marasmiineae</taxon>
        <taxon>Mycenaceae</taxon>
        <taxon>Favolaschia</taxon>
    </lineage>
</organism>
<evidence type="ECO:0000313" key="3">
    <source>
        <dbReference type="Proteomes" id="UP001362999"/>
    </source>
</evidence>